<keyword evidence="1" id="KW-1133">Transmembrane helix</keyword>
<keyword evidence="1" id="KW-0472">Membrane</keyword>
<protein>
    <submittedName>
        <fullName evidence="2">Uncharacterized protein</fullName>
    </submittedName>
</protein>
<keyword evidence="1" id="KW-0812">Transmembrane</keyword>
<reference evidence="2 3" key="1">
    <citation type="submission" date="2018-07" db="EMBL/GenBank/DDBJ databases">
        <title>Genomic Encyclopedia of Type Strains, Phase IV (KMG-IV): sequencing the most valuable type-strain genomes for metagenomic binning, comparative biology and taxonomic classification.</title>
        <authorList>
            <person name="Goeker M."/>
        </authorList>
    </citation>
    <scope>NUCLEOTIDE SEQUENCE [LARGE SCALE GENOMIC DNA]</scope>
    <source>
        <strain evidence="2 3">DSM 44290</strain>
    </source>
</reference>
<gene>
    <name evidence="2" type="ORF">DFR76_107159</name>
</gene>
<comment type="caution">
    <text evidence="2">The sequence shown here is derived from an EMBL/GenBank/DDBJ whole genome shotgun (WGS) entry which is preliminary data.</text>
</comment>
<organism evidence="2 3">
    <name type="scientific">Nocardia pseudobrasiliensis</name>
    <dbReference type="NCBI Taxonomy" id="45979"/>
    <lineage>
        <taxon>Bacteria</taxon>
        <taxon>Bacillati</taxon>
        <taxon>Actinomycetota</taxon>
        <taxon>Actinomycetes</taxon>
        <taxon>Mycobacteriales</taxon>
        <taxon>Nocardiaceae</taxon>
        <taxon>Nocardia</taxon>
    </lineage>
</organism>
<dbReference type="Proteomes" id="UP000254869">
    <property type="component" value="Unassembled WGS sequence"/>
</dbReference>
<feature type="transmembrane region" description="Helical" evidence="1">
    <location>
        <begin position="12"/>
        <end position="32"/>
    </location>
</feature>
<dbReference type="PROSITE" id="PS51257">
    <property type="entry name" value="PROKAR_LIPOPROTEIN"/>
    <property type="match status" value="1"/>
</dbReference>
<keyword evidence="3" id="KW-1185">Reference proteome</keyword>
<evidence type="ECO:0000256" key="1">
    <source>
        <dbReference type="SAM" id="Phobius"/>
    </source>
</evidence>
<evidence type="ECO:0000313" key="2">
    <source>
        <dbReference type="EMBL" id="RDI64783.1"/>
    </source>
</evidence>
<dbReference type="EMBL" id="QQBC01000007">
    <property type="protein sequence ID" value="RDI64783.1"/>
    <property type="molecule type" value="Genomic_DNA"/>
</dbReference>
<proteinExistence type="predicted"/>
<sequence length="323" mass="33040">MRKTLGQRGIRRAVISVGASALIGTATVILTGCNDDVVGKPVATPTAAAPSGVLGGVTGAAQPAGAPVTRTIGKTGWFEGFEITVDKATVTPGQYGGATLVVDITYRNTAAENKALSANAYLQLGGQVDTGASFDNPTVPGKGSATGKITTALRADQNPEQVLDSAIVVYGQATDNQAKIPLAAAGKVDSVRPRALTVAGKLVSDQTTIEITGGTLTPSYAKNERGKYELALHVRIVGGAGIADGGTNIFDDYFSVKSPDGQSLVADSRSPINELLEKNQTIDSPKNNAVFLVAAPGTGNYVLTYDTQKGDGTPAPTFAFTVS</sequence>
<dbReference type="RefSeq" id="WP_147287984.1">
    <property type="nucleotide sequence ID" value="NZ_QQBC01000007.1"/>
</dbReference>
<name>A0A370I213_9NOCA</name>
<dbReference type="AlphaFoldDB" id="A0A370I213"/>
<accession>A0A370I213</accession>
<evidence type="ECO:0000313" key="3">
    <source>
        <dbReference type="Proteomes" id="UP000254869"/>
    </source>
</evidence>